<evidence type="ECO:0000256" key="1">
    <source>
        <dbReference type="ARBA" id="ARBA00004125"/>
    </source>
</evidence>
<feature type="region of interest" description="Disordered" evidence="12">
    <location>
        <begin position="235"/>
        <end position="266"/>
    </location>
</feature>
<dbReference type="CDD" id="cd15735">
    <property type="entry name" value="FYVE_spVPS27p_like"/>
    <property type="match status" value="1"/>
</dbReference>
<dbReference type="GO" id="GO:0010008">
    <property type="term" value="C:endosome membrane"/>
    <property type="evidence" value="ECO:0007669"/>
    <property type="project" value="UniProtKB-SubCell"/>
</dbReference>
<dbReference type="Pfam" id="PF02809">
    <property type="entry name" value="UIM"/>
    <property type="match status" value="2"/>
</dbReference>
<dbReference type="GO" id="GO:0043328">
    <property type="term" value="P:protein transport to vacuole involved in ubiquitin-dependent protein catabolic process via the multivesicular body sorting pathway"/>
    <property type="evidence" value="ECO:0007669"/>
    <property type="project" value="TreeGrafter"/>
</dbReference>
<evidence type="ECO:0000259" key="13">
    <source>
        <dbReference type="PROSITE" id="PS50178"/>
    </source>
</evidence>
<dbReference type="Gene3D" id="6.10.140.100">
    <property type="match status" value="1"/>
</dbReference>
<evidence type="ECO:0000256" key="7">
    <source>
        <dbReference type="ARBA" id="ARBA00022771"/>
    </source>
</evidence>
<dbReference type="InterPro" id="IPR011011">
    <property type="entry name" value="Znf_FYVE_PHD"/>
</dbReference>
<evidence type="ECO:0000256" key="2">
    <source>
        <dbReference type="ARBA" id="ARBA00008597"/>
    </source>
</evidence>
<feature type="compositionally biased region" description="Basic and acidic residues" evidence="12">
    <location>
        <begin position="252"/>
        <end position="263"/>
    </location>
</feature>
<dbReference type="InterPro" id="IPR000306">
    <property type="entry name" value="Znf_FYVE"/>
</dbReference>
<accession>A0A8H2Y190</accession>
<name>A0A8H2Y190_9AGAM</name>
<dbReference type="InterPro" id="IPR002014">
    <property type="entry name" value="VHS_dom"/>
</dbReference>
<dbReference type="PROSITE" id="PS50330">
    <property type="entry name" value="UIM"/>
    <property type="match status" value="2"/>
</dbReference>
<feature type="compositionally biased region" description="Pro residues" evidence="12">
    <location>
        <begin position="682"/>
        <end position="695"/>
    </location>
</feature>
<dbReference type="InterPro" id="IPR003903">
    <property type="entry name" value="UIM_dom"/>
</dbReference>
<keyword evidence="8" id="KW-0862">Zinc</keyword>
<evidence type="ECO:0000256" key="12">
    <source>
        <dbReference type="SAM" id="MobiDB-lite"/>
    </source>
</evidence>
<dbReference type="EMBL" id="CAJMWX010000958">
    <property type="protein sequence ID" value="CAE6440088.1"/>
    <property type="molecule type" value="Genomic_DNA"/>
</dbReference>
<keyword evidence="4" id="KW-0479">Metal-binding</keyword>
<dbReference type="InterPro" id="IPR017073">
    <property type="entry name" value="HGS/VPS27"/>
</dbReference>
<dbReference type="GO" id="GO:0008270">
    <property type="term" value="F:zinc ion binding"/>
    <property type="evidence" value="ECO:0007669"/>
    <property type="project" value="UniProtKB-KW"/>
</dbReference>
<dbReference type="SUPFAM" id="SSF48464">
    <property type="entry name" value="ENTH/VHS domain"/>
    <property type="match status" value="1"/>
</dbReference>
<evidence type="ECO:0000256" key="8">
    <source>
        <dbReference type="ARBA" id="ARBA00022833"/>
    </source>
</evidence>
<dbReference type="InterPro" id="IPR017455">
    <property type="entry name" value="Znf_FYVE-rel"/>
</dbReference>
<dbReference type="InterPro" id="IPR008942">
    <property type="entry name" value="ENTH_VHS"/>
</dbReference>
<feature type="region of interest" description="Disordered" evidence="12">
    <location>
        <begin position="285"/>
        <end position="309"/>
    </location>
</feature>
<feature type="compositionally biased region" description="Low complexity" evidence="12">
    <location>
        <begin position="557"/>
        <end position="569"/>
    </location>
</feature>
<evidence type="ECO:0000256" key="9">
    <source>
        <dbReference type="ARBA" id="ARBA00023136"/>
    </source>
</evidence>
<comment type="similarity">
    <text evidence="2 10">Belongs to the VPS27 family.</text>
</comment>
<evidence type="ECO:0000256" key="5">
    <source>
        <dbReference type="ARBA" id="ARBA00022737"/>
    </source>
</evidence>
<dbReference type="GO" id="GO:0043130">
    <property type="term" value="F:ubiquitin binding"/>
    <property type="evidence" value="ECO:0007669"/>
    <property type="project" value="InterPro"/>
</dbReference>
<evidence type="ECO:0000313" key="16">
    <source>
        <dbReference type="Proteomes" id="UP000663888"/>
    </source>
</evidence>
<dbReference type="GO" id="GO:0033565">
    <property type="term" value="C:ESCRT-0 complex"/>
    <property type="evidence" value="ECO:0007669"/>
    <property type="project" value="TreeGrafter"/>
</dbReference>
<comment type="subcellular location">
    <subcellularLocation>
        <location evidence="1 10">Endosome membrane</location>
        <topology evidence="1 10">Peripheral membrane protein</topology>
        <orientation evidence="1 10">Cytoplasmic side</orientation>
    </subcellularLocation>
</comment>
<feature type="compositionally biased region" description="Low complexity" evidence="12">
    <location>
        <begin position="327"/>
        <end position="336"/>
    </location>
</feature>
<evidence type="ECO:0000313" key="15">
    <source>
        <dbReference type="EMBL" id="CAE6440088.1"/>
    </source>
</evidence>
<feature type="domain" description="VHS" evidence="14">
    <location>
        <begin position="27"/>
        <end position="149"/>
    </location>
</feature>
<evidence type="ECO:0000259" key="14">
    <source>
        <dbReference type="PROSITE" id="PS50179"/>
    </source>
</evidence>
<gene>
    <name evidence="15" type="ORF">RDB_LOCUS48490</name>
</gene>
<comment type="subunit">
    <text evidence="10">Component of the ESCRT-0 complex composed of HSE1 and VPS27.</text>
</comment>
<dbReference type="PROSITE" id="PS50178">
    <property type="entry name" value="ZF_FYVE"/>
    <property type="match status" value="1"/>
</dbReference>
<organism evidence="15 16">
    <name type="scientific">Rhizoctonia solani</name>
    <dbReference type="NCBI Taxonomy" id="456999"/>
    <lineage>
        <taxon>Eukaryota</taxon>
        <taxon>Fungi</taxon>
        <taxon>Dikarya</taxon>
        <taxon>Basidiomycota</taxon>
        <taxon>Agaricomycotina</taxon>
        <taxon>Agaricomycetes</taxon>
        <taxon>Cantharellales</taxon>
        <taxon>Ceratobasidiaceae</taxon>
        <taxon>Rhizoctonia</taxon>
    </lineage>
</organism>
<feature type="region of interest" description="Disordered" evidence="12">
    <location>
        <begin position="321"/>
        <end position="355"/>
    </location>
</feature>
<dbReference type="Proteomes" id="UP000663888">
    <property type="component" value="Unassembled WGS sequence"/>
</dbReference>
<feature type="region of interest" description="Disordered" evidence="12">
    <location>
        <begin position="452"/>
        <end position="702"/>
    </location>
</feature>
<keyword evidence="6 10" id="KW-0967">Endosome</keyword>
<evidence type="ECO:0000256" key="6">
    <source>
        <dbReference type="ARBA" id="ARBA00022753"/>
    </source>
</evidence>
<dbReference type="InterPro" id="IPR013083">
    <property type="entry name" value="Znf_RING/FYVE/PHD"/>
</dbReference>
<feature type="compositionally biased region" description="Low complexity" evidence="12">
    <location>
        <begin position="604"/>
        <end position="629"/>
    </location>
</feature>
<dbReference type="SMART" id="SM00064">
    <property type="entry name" value="FYVE"/>
    <property type="match status" value="1"/>
</dbReference>
<dbReference type="SUPFAM" id="SSF57903">
    <property type="entry name" value="FYVE/PHD zinc finger"/>
    <property type="match status" value="1"/>
</dbReference>
<evidence type="ECO:0000256" key="10">
    <source>
        <dbReference type="PIRNR" id="PIRNR036956"/>
    </source>
</evidence>
<dbReference type="SMART" id="SM00726">
    <property type="entry name" value="UIM"/>
    <property type="match status" value="2"/>
</dbReference>
<sequence length="722" mass="79925">MTSYFWGPSVFDEAVDKATSELLPSGTDDIALNLEICDQIRSKSVQPRDAMRSIKRRLDHKNPNVQLLALGLTDVCIKNGGDHFLEQIASREFMDNLVSLLKQPALNYEVKTKMLRLVQNWALAFESKPSLGYVPEVYRSLKNQGFNFPPPDTSAKAKAILATRTAPEWIDSDVCLRCRTPFTFTNRKHHCRNCGQVFDQQCSSRTAPLPHFGIAQEVRVCDSCWTTLKMDKTRARSPELSRSKSTHSRSNSRKESRRTRGGDTADDDLQRAIALSLAEAQANANGYSDRPGYVPAARSEPPLAEHGEEDADLRAAIEASLRESRAPRASAPAPEETVVERPRWAAQPAPPKIPQYDLDPREEDAILSFSQTIEQAGTGAPVGPQAADMYERASVLRPKLVRSLDDASKKEYMLSEMHDKLSEAVKLYDRLLTEQVERSTWRYQNAHAQQYGQPQQQYGQPQQYGQQPQQYGYGQQQQYGQYAQPPQQQYAPPAQEQAAPPQQQYSAPPAPQQSYSAPQQYAPSAPESYPAAPSAPQSAYPSAPPPVTYQTPNQYTSAPASSPPVSRSPELQRHGSISSQHVPVSVMNPARPISMYAPPPPQTPQQQAPVSSSYPPQPYQSATPQPYQSVTSPPPPSRSNTYQAPVQDNAYQAPSRANTYQAPSAYQAPLQPQSYQNVTSPAPLPNLPSVPPMLPNAPQGFPQAQYGVEKTEQKEAMLISFD</sequence>
<dbReference type="PIRSF" id="PIRSF036956">
    <property type="entry name" value="Hrs_Vps27"/>
    <property type="match status" value="1"/>
</dbReference>
<dbReference type="Pfam" id="PF00790">
    <property type="entry name" value="VHS"/>
    <property type="match status" value="1"/>
</dbReference>
<dbReference type="Gene3D" id="3.30.40.10">
    <property type="entry name" value="Zinc/RING finger domain, C3HC4 (zinc finger)"/>
    <property type="match status" value="1"/>
</dbReference>
<feature type="domain" description="FYVE-type" evidence="13">
    <location>
        <begin position="169"/>
        <end position="229"/>
    </location>
</feature>
<proteinExistence type="inferred from homology"/>
<evidence type="ECO:0000256" key="3">
    <source>
        <dbReference type="ARBA" id="ARBA00017753"/>
    </source>
</evidence>
<dbReference type="SMART" id="SM00288">
    <property type="entry name" value="VHS"/>
    <property type="match status" value="1"/>
</dbReference>
<dbReference type="CDD" id="cd16979">
    <property type="entry name" value="VHS_Vps27"/>
    <property type="match status" value="1"/>
</dbReference>
<evidence type="ECO:0000256" key="11">
    <source>
        <dbReference type="PROSITE-ProRule" id="PRU00091"/>
    </source>
</evidence>
<keyword evidence="7 11" id="KW-0863">Zinc-finger</keyword>
<dbReference type="Pfam" id="PF01363">
    <property type="entry name" value="FYVE"/>
    <property type="match status" value="1"/>
</dbReference>
<dbReference type="PROSITE" id="PS50179">
    <property type="entry name" value="VHS"/>
    <property type="match status" value="1"/>
</dbReference>
<dbReference type="GO" id="GO:0006623">
    <property type="term" value="P:protein targeting to vacuole"/>
    <property type="evidence" value="ECO:0007669"/>
    <property type="project" value="TreeGrafter"/>
</dbReference>
<dbReference type="Gene3D" id="1.25.40.90">
    <property type="match status" value="1"/>
</dbReference>
<keyword evidence="9 10" id="KW-0472">Membrane</keyword>
<reference evidence="15" key="1">
    <citation type="submission" date="2021-01" db="EMBL/GenBank/DDBJ databases">
        <authorList>
            <person name="Kaushik A."/>
        </authorList>
    </citation>
    <scope>NUCLEOTIDE SEQUENCE</scope>
    <source>
        <strain evidence="15">AG4-R118</strain>
    </source>
</reference>
<dbReference type="PANTHER" id="PTHR47794:SF1">
    <property type="entry name" value="VACUOLAR PROTEIN SORTING-ASSOCIATED PROTEIN 27"/>
    <property type="match status" value="1"/>
</dbReference>
<comment type="function">
    <text evidence="10">Component of the ESCRT-0 complex which is the sorting receptor for ubiquitinated cargo proteins at the multivesicular body (MVB) and recruits ESCRT-I to the MVB outer membrane.</text>
</comment>
<comment type="caution">
    <text evidence="15">The sequence shown here is derived from an EMBL/GenBank/DDBJ whole genome shotgun (WGS) entry which is preliminary data.</text>
</comment>
<dbReference type="AlphaFoldDB" id="A0A8H2Y190"/>
<dbReference type="Gene3D" id="1.20.5.1940">
    <property type="match status" value="1"/>
</dbReference>
<feature type="compositionally biased region" description="Polar residues" evidence="12">
    <location>
        <begin position="638"/>
        <end position="680"/>
    </location>
</feature>
<protein>
    <recommendedName>
        <fullName evidence="3 10">Vacuolar protein sorting-associated protein 27</fullName>
    </recommendedName>
</protein>
<dbReference type="GO" id="GO:0032266">
    <property type="term" value="F:phosphatidylinositol-3-phosphate binding"/>
    <property type="evidence" value="ECO:0007669"/>
    <property type="project" value="TreeGrafter"/>
</dbReference>
<keyword evidence="5" id="KW-0677">Repeat</keyword>
<feature type="compositionally biased region" description="Low complexity" evidence="12">
    <location>
        <begin position="452"/>
        <end position="541"/>
    </location>
</feature>
<dbReference type="PANTHER" id="PTHR47794">
    <property type="entry name" value="VACUOLAR PROTEIN SORTING-ASSOCIATED PROTEIN 27"/>
    <property type="match status" value="1"/>
</dbReference>
<evidence type="ECO:0000256" key="4">
    <source>
        <dbReference type="ARBA" id="ARBA00022723"/>
    </source>
</evidence>